<evidence type="ECO:0000256" key="5">
    <source>
        <dbReference type="ARBA" id="ARBA00023157"/>
    </source>
</evidence>
<feature type="domain" description="PLAC" evidence="8">
    <location>
        <begin position="1011"/>
        <end position="1048"/>
    </location>
</feature>
<dbReference type="FunCoup" id="A0A482X679">
    <property type="interactions" value="240"/>
</dbReference>
<dbReference type="Pfam" id="PF07679">
    <property type="entry name" value="I-set"/>
    <property type="match status" value="1"/>
</dbReference>
<dbReference type="PROSITE" id="PS50900">
    <property type="entry name" value="PLAC"/>
    <property type="match status" value="1"/>
</dbReference>
<keyword evidence="4" id="KW-0677">Repeat</keyword>
<evidence type="ECO:0000313" key="10">
    <source>
        <dbReference type="Proteomes" id="UP000291343"/>
    </source>
</evidence>
<comment type="caution">
    <text evidence="9">The sequence shown here is derived from an EMBL/GenBank/DDBJ whole genome shotgun (WGS) entry which is preliminary data.</text>
</comment>
<dbReference type="PROSITE" id="PS50092">
    <property type="entry name" value="TSP1"/>
    <property type="match status" value="7"/>
</dbReference>
<dbReference type="AlphaFoldDB" id="A0A482X679"/>
<dbReference type="InterPro" id="IPR013098">
    <property type="entry name" value="Ig_I-set"/>
</dbReference>
<feature type="region of interest" description="Disordered" evidence="6">
    <location>
        <begin position="795"/>
        <end position="814"/>
    </location>
</feature>
<dbReference type="Gene3D" id="2.20.100.10">
    <property type="entry name" value="Thrombospondin type-1 (TSP1) repeat"/>
    <property type="match status" value="9"/>
</dbReference>
<dbReference type="PANTHER" id="PTHR13723">
    <property type="entry name" value="ADAMTS A DISINTEGRIN AND METALLOPROTEASE WITH THROMBOSPONDIN MOTIFS PROTEASE"/>
    <property type="match status" value="1"/>
</dbReference>
<dbReference type="Proteomes" id="UP000291343">
    <property type="component" value="Unassembled WGS sequence"/>
</dbReference>
<dbReference type="EMBL" id="QKKF02016774">
    <property type="protein sequence ID" value="RZF41389.1"/>
    <property type="molecule type" value="Genomic_DNA"/>
</dbReference>
<evidence type="ECO:0000259" key="8">
    <source>
        <dbReference type="PROSITE" id="PS50900"/>
    </source>
</evidence>
<dbReference type="InterPro" id="IPR003599">
    <property type="entry name" value="Ig_sub"/>
</dbReference>
<dbReference type="STRING" id="195883.A0A482X679"/>
<evidence type="ECO:0000259" key="7">
    <source>
        <dbReference type="PROSITE" id="PS50835"/>
    </source>
</evidence>
<dbReference type="FunFam" id="2.20.100.10:FF:000005">
    <property type="entry name" value="ADAM metallopeptidase with thrombospondin type 1 motif 9"/>
    <property type="match status" value="2"/>
</dbReference>
<dbReference type="Pfam" id="PF08686">
    <property type="entry name" value="PLAC"/>
    <property type="match status" value="1"/>
</dbReference>
<dbReference type="InterPro" id="IPR013783">
    <property type="entry name" value="Ig-like_fold"/>
</dbReference>
<dbReference type="Gene3D" id="2.60.40.10">
    <property type="entry name" value="Immunoglobulins"/>
    <property type="match status" value="1"/>
</dbReference>
<evidence type="ECO:0000256" key="6">
    <source>
        <dbReference type="SAM" id="MobiDB-lite"/>
    </source>
</evidence>
<evidence type="ECO:0000256" key="2">
    <source>
        <dbReference type="ARBA" id="ARBA00022525"/>
    </source>
</evidence>
<dbReference type="CDD" id="cd00096">
    <property type="entry name" value="Ig"/>
    <property type="match status" value="1"/>
</dbReference>
<dbReference type="SMART" id="SM00409">
    <property type="entry name" value="IG"/>
    <property type="match status" value="1"/>
</dbReference>
<dbReference type="PROSITE" id="PS50835">
    <property type="entry name" value="IG_LIKE"/>
    <property type="match status" value="1"/>
</dbReference>
<keyword evidence="2" id="KW-0964">Secreted</keyword>
<feature type="compositionally biased region" description="Basic and acidic residues" evidence="6">
    <location>
        <begin position="678"/>
        <end position="687"/>
    </location>
</feature>
<dbReference type="FunFam" id="2.20.100.10:FF:000009">
    <property type="entry name" value="ADAMTS-like protein 3 isoform A"/>
    <property type="match status" value="1"/>
</dbReference>
<dbReference type="InterPro" id="IPR036179">
    <property type="entry name" value="Ig-like_dom_sf"/>
</dbReference>
<dbReference type="InterPro" id="IPR050439">
    <property type="entry name" value="ADAMTS_ADAMTS-like"/>
</dbReference>
<dbReference type="GO" id="GO:0005576">
    <property type="term" value="C:extracellular region"/>
    <property type="evidence" value="ECO:0007669"/>
    <property type="project" value="UniProtKB-SubCell"/>
</dbReference>
<evidence type="ECO:0000256" key="4">
    <source>
        <dbReference type="ARBA" id="ARBA00022737"/>
    </source>
</evidence>
<organism evidence="9 10">
    <name type="scientific">Laodelphax striatellus</name>
    <name type="common">Small brown planthopper</name>
    <name type="synonym">Delphax striatella</name>
    <dbReference type="NCBI Taxonomy" id="195883"/>
    <lineage>
        <taxon>Eukaryota</taxon>
        <taxon>Metazoa</taxon>
        <taxon>Ecdysozoa</taxon>
        <taxon>Arthropoda</taxon>
        <taxon>Hexapoda</taxon>
        <taxon>Insecta</taxon>
        <taxon>Pterygota</taxon>
        <taxon>Neoptera</taxon>
        <taxon>Paraneoptera</taxon>
        <taxon>Hemiptera</taxon>
        <taxon>Auchenorrhyncha</taxon>
        <taxon>Fulgoroidea</taxon>
        <taxon>Delphacidae</taxon>
        <taxon>Criomorphinae</taxon>
        <taxon>Laodelphax</taxon>
    </lineage>
</organism>
<reference evidence="9 10" key="1">
    <citation type="journal article" date="2017" name="Gigascience">
        <title>Genome sequence of the small brown planthopper, Laodelphax striatellus.</title>
        <authorList>
            <person name="Zhu J."/>
            <person name="Jiang F."/>
            <person name="Wang X."/>
            <person name="Yang P."/>
            <person name="Bao Y."/>
            <person name="Zhao W."/>
            <person name="Wang W."/>
            <person name="Lu H."/>
            <person name="Wang Q."/>
            <person name="Cui N."/>
            <person name="Li J."/>
            <person name="Chen X."/>
            <person name="Luo L."/>
            <person name="Yu J."/>
            <person name="Kang L."/>
            <person name="Cui F."/>
        </authorList>
    </citation>
    <scope>NUCLEOTIDE SEQUENCE [LARGE SCALE GENOMIC DNA]</scope>
    <source>
        <strain evidence="9">Lst14</strain>
    </source>
</reference>
<dbReference type="InterPro" id="IPR036383">
    <property type="entry name" value="TSP1_rpt_sf"/>
</dbReference>
<dbReference type="InterPro" id="IPR003598">
    <property type="entry name" value="Ig_sub2"/>
</dbReference>
<name>A0A482X679_LAOST</name>
<keyword evidence="10" id="KW-1185">Reference proteome</keyword>
<evidence type="ECO:0000313" key="9">
    <source>
        <dbReference type="EMBL" id="RZF41389.1"/>
    </source>
</evidence>
<dbReference type="InterPro" id="IPR010909">
    <property type="entry name" value="PLAC"/>
</dbReference>
<dbReference type="SUPFAM" id="SSF48726">
    <property type="entry name" value="Immunoglobulin"/>
    <property type="match status" value="1"/>
</dbReference>
<evidence type="ECO:0008006" key="11">
    <source>
        <dbReference type="Google" id="ProtNLM"/>
    </source>
</evidence>
<feature type="region of interest" description="Disordered" evidence="6">
    <location>
        <begin position="657"/>
        <end position="748"/>
    </location>
</feature>
<accession>A0A482X679</accession>
<dbReference type="SMART" id="SM00209">
    <property type="entry name" value="TSP1"/>
    <property type="match status" value="10"/>
</dbReference>
<feature type="compositionally biased region" description="Polar residues" evidence="6">
    <location>
        <begin position="739"/>
        <end position="748"/>
    </location>
</feature>
<comment type="subcellular location">
    <subcellularLocation>
        <location evidence="1">Secreted</location>
    </subcellularLocation>
</comment>
<evidence type="ECO:0000256" key="1">
    <source>
        <dbReference type="ARBA" id="ARBA00004613"/>
    </source>
</evidence>
<dbReference type="InterPro" id="IPR000884">
    <property type="entry name" value="TSP1_rpt"/>
</dbReference>
<dbReference type="InterPro" id="IPR007110">
    <property type="entry name" value="Ig-like_dom"/>
</dbReference>
<keyword evidence="3" id="KW-0732">Signal</keyword>
<feature type="compositionally biased region" description="Acidic residues" evidence="6">
    <location>
        <begin position="795"/>
        <end position="806"/>
    </location>
</feature>
<protein>
    <recommendedName>
        <fullName evidence="11">PLAC domain-containing protein</fullName>
    </recommendedName>
</protein>
<dbReference type="SUPFAM" id="SSF82895">
    <property type="entry name" value="TSP-1 type 1 repeat"/>
    <property type="match status" value="8"/>
</dbReference>
<proteinExistence type="predicted"/>
<dbReference type="OrthoDB" id="5948003at2759"/>
<sequence length="1048" mass="115793">MIGSQLKVDECGVCGGDGSSCQQPLYHWAITPSSLCSVSCGGGYRMSTVVCKNRVTGSQVEPQLCNASQQPDANLVECNMHRCPPKWITEEWGRCTASCGGGNRVRHVYCSQEANGTKTKVPDHMCRGHKPRTVEPCNPIPCPPTWVTSDWGECSVTCGDGMQSRNVTCRISKHDKTGSSTCNPESEPRRTQACSTGVMCPDESEPIPGVEDPLPLLHPYPPFRPTAERLVGDLSPSSQPNFRAEPWGPCSVSCGEGLRKRNVICKIFLDFSRIFITRPDQECQGPKPPETERCLKEPCTLDNRSTSYWVETVRDGTYGDPYESYRSSSFSETSIKVAPGSSGKSYSYSWKEQGFTPCSASCLGGTQDLLIMCVRDEDRKVVSPYLCSSETRPEGLTRTCNDHPCPPRWNHSEFAACSSPCGIGIQTRDVNCIHEVTRHAGNTVVVPNSMCPQPPPPDRQYCNVLDCPVRWHTTEWTKCSKSCGGGIKTRQVTCRQVMAQNHVVSRNAASCPANKPQDRRPCNTKPCASEEQYPFIAMSNHTYVQQNPNKKKVSVKIGGQAQVFIGTQVKIKCPVKKFNRTKIQWAKDHKVLSPRNTARYKTSKKGALRIQEVEYTDSGVYTCLAGRSSADLTLTVKPRPGDFPSSEEVMKTHQNQLDPGMQANSDVPGRPFQPGNEDISHEVRPDGGPKPAPKRVTPSPPTTTRLEVSKMESNLWPEQHTGTTTKARSDFEQAPEDPLSTSAMPNSGSRPMPHFQMLLANLQNLWPFQSFGSSSRGHRMVMEEALPPAPSLLEYGEEQETPDGTDAEASSDPKGPLFILGKGSAESVKFDWMITEWSQCSETCGGNGFQARAAHCMVRLHNTTQNVDSNLCIDAGLFTPSTLQKCGLESCPHWETTMWTPCAESRCFTWNTAMQRREVICQAANGSSLDSKMCDDAAKPTQRQECYNDKCKGTWKVGEWSECAAPCDAQGVKYRILQCVWYGTKKPAGTACRGEPRPSVMKVCKGAPCSEMMECKDHSKYCQNVRAMNMCRMQRYQTQCCQSCKNSG</sequence>
<keyword evidence="5" id="KW-1015">Disulfide bond</keyword>
<dbReference type="Pfam" id="PF19030">
    <property type="entry name" value="TSP1_ADAMTS"/>
    <property type="match status" value="9"/>
</dbReference>
<dbReference type="PANTHER" id="PTHR13723:SF313">
    <property type="entry name" value="PEPTIDASE M12B DOMAIN-CONTAINING PROTEIN"/>
    <property type="match status" value="1"/>
</dbReference>
<feature type="domain" description="Ig-like" evidence="7">
    <location>
        <begin position="548"/>
        <end position="633"/>
    </location>
</feature>
<dbReference type="SMART" id="SM00408">
    <property type="entry name" value="IGc2"/>
    <property type="match status" value="1"/>
</dbReference>
<evidence type="ECO:0000256" key="3">
    <source>
        <dbReference type="ARBA" id="ARBA00022729"/>
    </source>
</evidence>
<dbReference type="InParanoid" id="A0A482X679"/>
<gene>
    <name evidence="9" type="ORF">LSTR_LSTR000103</name>
</gene>